<dbReference type="InterPro" id="IPR035437">
    <property type="entry name" value="SNase_OB-fold_sf"/>
</dbReference>
<name>A0A3E1NNR9_9BACT</name>
<dbReference type="EMBL" id="QTJU01000001">
    <property type="protein sequence ID" value="RFM29572.1"/>
    <property type="molecule type" value="Genomic_DNA"/>
</dbReference>
<evidence type="ECO:0000313" key="3">
    <source>
        <dbReference type="Proteomes" id="UP000261284"/>
    </source>
</evidence>
<gene>
    <name evidence="2" type="ORF">DXN05_00890</name>
</gene>
<sequence length="197" mass="22744">MPFFIEFKVFVNQIFLLKFTLQYIDLQYHKQRKQVQIKALGQAIIRTHLTITKIVDGDGLFVADMFGRNETEIRFLGIDAPEVRRSRKLKQDERETHLPGQLLLELGQASKQYLSSIAPVGTSITLVMERQHSFDFYGRTLAYVLLPDGSCLNETMINEGYAKPYDKYYCKALPEYQKLNTFAKAGQRGLYQTVSVF</sequence>
<dbReference type="OrthoDB" id="4376109at2"/>
<accession>A0A3E1NNR9</accession>
<feature type="domain" description="TNase-like" evidence="1">
    <location>
        <begin position="45"/>
        <end position="193"/>
    </location>
</feature>
<organism evidence="2 3">
    <name type="scientific">Deminuibacter soli</name>
    <dbReference type="NCBI Taxonomy" id="2291815"/>
    <lineage>
        <taxon>Bacteria</taxon>
        <taxon>Pseudomonadati</taxon>
        <taxon>Bacteroidota</taxon>
        <taxon>Chitinophagia</taxon>
        <taxon>Chitinophagales</taxon>
        <taxon>Chitinophagaceae</taxon>
        <taxon>Deminuibacter</taxon>
    </lineage>
</organism>
<reference evidence="2 3" key="1">
    <citation type="submission" date="2018-08" db="EMBL/GenBank/DDBJ databases">
        <title>Chitinophagaceae sp. K23C18032701, a novel bacterium isolated from forest soil.</title>
        <authorList>
            <person name="Wang C."/>
        </authorList>
    </citation>
    <scope>NUCLEOTIDE SEQUENCE [LARGE SCALE GENOMIC DNA]</scope>
    <source>
        <strain evidence="2 3">K23C18032701</strain>
    </source>
</reference>
<dbReference type="SMART" id="SM00318">
    <property type="entry name" value="SNc"/>
    <property type="match status" value="1"/>
</dbReference>
<dbReference type="Pfam" id="PF00565">
    <property type="entry name" value="SNase"/>
    <property type="match status" value="1"/>
</dbReference>
<dbReference type="Proteomes" id="UP000261284">
    <property type="component" value="Unassembled WGS sequence"/>
</dbReference>
<keyword evidence="3" id="KW-1185">Reference proteome</keyword>
<dbReference type="RefSeq" id="WP_116845330.1">
    <property type="nucleotide sequence ID" value="NZ_QTJU01000001.1"/>
</dbReference>
<dbReference type="InterPro" id="IPR016071">
    <property type="entry name" value="Staphylococal_nuclease_OB-fold"/>
</dbReference>
<protein>
    <recommendedName>
        <fullName evidence="1">TNase-like domain-containing protein</fullName>
    </recommendedName>
</protein>
<evidence type="ECO:0000259" key="1">
    <source>
        <dbReference type="PROSITE" id="PS50830"/>
    </source>
</evidence>
<proteinExistence type="predicted"/>
<dbReference type="PROSITE" id="PS50830">
    <property type="entry name" value="TNASE_3"/>
    <property type="match status" value="1"/>
</dbReference>
<dbReference type="Gene3D" id="2.40.50.90">
    <property type="match status" value="1"/>
</dbReference>
<dbReference type="AlphaFoldDB" id="A0A3E1NNR9"/>
<comment type="caution">
    <text evidence="2">The sequence shown here is derived from an EMBL/GenBank/DDBJ whole genome shotgun (WGS) entry which is preliminary data.</text>
</comment>
<evidence type="ECO:0000313" key="2">
    <source>
        <dbReference type="EMBL" id="RFM29572.1"/>
    </source>
</evidence>
<dbReference type="SUPFAM" id="SSF50199">
    <property type="entry name" value="Staphylococcal nuclease"/>
    <property type="match status" value="1"/>
</dbReference>